<dbReference type="Pfam" id="PF14257">
    <property type="entry name" value="DUF4349"/>
    <property type="match status" value="1"/>
</dbReference>
<dbReference type="RefSeq" id="WP_188090484.1">
    <property type="nucleotide sequence ID" value="NZ_JACVFC010000003.1"/>
</dbReference>
<sequence length="286" mass="31657">MKYLTLVSAFCILVACSHPNTPAASIAPAPAAVENETAPAGLMAPVEDAVVSDAKMVTEQPAADVPDQKIIRTARIVYSVEDFSVAKKRIAGIVSKSGGFILAETQHGDGTQIRNQLDIKVPAKAFDSCVESLTSGVSRLDEKSINSQDVTTEYVDLDARMKTRVATEQRYLEILKQAHNVKEVLEVEAQLKSIREEIEAAKGRLQYMDRQASYSTIHLEYYQVLALSSPEAPGFFPRAWLALHEGWNNVLGLLIDGMSWWPLILVAVFLFIFIRRRRRKNKALAA</sequence>
<gene>
    <name evidence="5" type="ORF">ICL07_23495</name>
</gene>
<protein>
    <submittedName>
        <fullName evidence="5">DUF4349 domain-containing protein</fullName>
    </submittedName>
</protein>
<organism evidence="5 6">
    <name type="scientific">Chitinophaga qingshengii</name>
    <dbReference type="NCBI Taxonomy" id="1569794"/>
    <lineage>
        <taxon>Bacteria</taxon>
        <taxon>Pseudomonadati</taxon>
        <taxon>Bacteroidota</taxon>
        <taxon>Chitinophagia</taxon>
        <taxon>Chitinophagales</taxon>
        <taxon>Chitinophagaceae</taxon>
        <taxon>Chitinophaga</taxon>
    </lineage>
</organism>
<name>A0ABR7TTK6_9BACT</name>
<keyword evidence="2" id="KW-1133">Transmembrane helix</keyword>
<feature type="chain" id="PRO_5046895718" evidence="3">
    <location>
        <begin position="24"/>
        <end position="286"/>
    </location>
</feature>
<keyword evidence="6" id="KW-1185">Reference proteome</keyword>
<dbReference type="InterPro" id="IPR025645">
    <property type="entry name" value="DUF4349"/>
</dbReference>
<dbReference type="EMBL" id="JACVFC010000003">
    <property type="protein sequence ID" value="MBC9933375.1"/>
    <property type="molecule type" value="Genomic_DNA"/>
</dbReference>
<feature type="domain" description="DUF4349" evidence="4">
    <location>
        <begin position="68"/>
        <end position="272"/>
    </location>
</feature>
<evidence type="ECO:0000313" key="6">
    <source>
        <dbReference type="Proteomes" id="UP000659124"/>
    </source>
</evidence>
<evidence type="ECO:0000256" key="3">
    <source>
        <dbReference type="SAM" id="SignalP"/>
    </source>
</evidence>
<comment type="caution">
    <text evidence="5">The sequence shown here is derived from an EMBL/GenBank/DDBJ whole genome shotgun (WGS) entry which is preliminary data.</text>
</comment>
<accession>A0ABR7TTK6</accession>
<keyword evidence="3" id="KW-0732">Signal</keyword>
<proteinExistence type="predicted"/>
<feature type="signal peptide" evidence="3">
    <location>
        <begin position="1"/>
        <end position="23"/>
    </location>
</feature>
<evidence type="ECO:0000259" key="4">
    <source>
        <dbReference type="Pfam" id="PF14257"/>
    </source>
</evidence>
<evidence type="ECO:0000256" key="1">
    <source>
        <dbReference type="SAM" id="Coils"/>
    </source>
</evidence>
<feature type="coiled-coil region" evidence="1">
    <location>
        <begin position="184"/>
        <end position="211"/>
    </location>
</feature>
<feature type="transmembrane region" description="Helical" evidence="2">
    <location>
        <begin position="258"/>
        <end position="274"/>
    </location>
</feature>
<dbReference type="PROSITE" id="PS51257">
    <property type="entry name" value="PROKAR_LIPOPROTEIN"/>
    <property type="match status" value="1"/>
</dbReference>
<dbReference type="Proteomes" id="UP000659124">
    <property type="component" value="Unassembled WGS sequence"/>
</dbReference>
<evidence type="ECO:0000256" key="2">
    <source>
        <dbReference type="SAM" id="Phobius"/>
    </source>
</evidence>
<reference evidence="5 6" key="1">
    <citation type="submission" date="2020-09" db="EMBL/GenBank/DDBJ databases">
        <title>Genome sequences of type strains of Chitinophaga qingshengii and Chitinophaga varians.</title>
        <authorList>
            <person name="Kittiwongwattana C."/>
        </authorList>
    </citation>
    <scope>NUCLEOTIDE SEQUENCE [LARGE SCALE GENOMIC DNA]</scope>
    <source>
        <strain evidence="5 6">JCM 30026</strain>
    </source>
</reference>
<keyword evidence="1" id="KW-0175">Coiled coil</keyword>
<keyword evidence="2" id="KW-0812">Transmembrane</keyword>
<evidence type="ECO:0000313" key="5">
    <source>
        <dbReference type="EMBL" id="MBC9933375.1"/>
    </source>
</evidence>
<keyword evidence="2" id="KW-0472">Membrane</keyword>